<feature type="region of interest" description="Disordered" evidence="1">
    <location>
        <begin position="34"/>
        <end position="53"/>
    </location>
</feature>
<organism evidence="2 3">
    <name type="scientific">Photobacterium damsela subsp. piscicida</name>
    <name type="common">Pasteurella piscicida</name>
    <dbReference type="NCBI Taxonomy" id="38294"/>
    <lineage>
        <taxon>Bacteria</taxon>
        <taxon>Pseudomonadati</taxon>
        <taxon>Pseudomonadota</taxon>
        <taxon>Gammaproteobacteria</taxon>
        <taxon>Vibrionales</taxon>
        <taxon>Vibrionaceae</taxon>
        <taxon>Photobacterium</taxon>
    </lineage>
</organism>
<reference evidence="3" key="1">
    <citation type="submission" date="2017-05" db="EMBL/GenBank/DDBJ databases">
        <title>Whole genome sequence of fish pathogenic bacteria, Photobacterium damselae subsp. piscicida, strain 91-197, isolated from hybrid striped bass (Morone sp.) in USA.</title>
        <authorList>
            <person name="Teru Y."/>
            <person name="Hikima J."/>
            <person name="Kono T."/>
            <person name="Sakai M."/>
            <person name="Takano T."/>
            <person name="Hawke J.P."/>
            <person name="Takeyama H."/>
            <person name="Aoki T."/>
        </authorList>
    </citation>
    <scope>NUCLEOTIDE SEQUENCE [LARGE SCALE GENOMIC DNA]</scope>
    <source>
        <strain evidence="3">91-197</strain>
    </source>
</reference>
<sequence>MLVKGPVGTRVIGSEDSCKVFAINSNAVSDEALHLASGSSGPSNPDSPWTSGAMIKSRDNGFLAPPATSISVRFNRVNIRNALLVVTPIDLFSI</sequence>
<name>A0AAD1CK40_PHODP</name>
<gene>
    <name evidence="2" type="ORF">PDPUS_2_01033</name>
</gene>
<evidence type="ECO:0000256" key="1">
    <source>
        <dbReference type="SAM" id="MobiDB-lite"/>
    </source>
</evidence>
<dbReference type="Proteomes" id="UP000218676">
    <property type="component" value="Chromosome 2"/>
</dbReference>
<accession>A0AAD1CK40</accession>
<evidence type="ECO:0000313" key="2">
    <source>
        <dbReference type="EMBL" id="BAX55619.1"/>
    </source>
</evidence>
<protein>
    <submittedName>
        <fullName evidence="2">Uncharacterized protein</fullName>
    </submittedName>
</protein>
<evidence type="ECO:0000313" key="3">
    <source>
        <dbReference type="Proteomes" id="UP000218676"/>
    </source>
</evidence>
<dbReference type="EMBL" id="AP018046">
    <property type="protein sequence ID" value="BAX55619.1"/>
    <property type="molecule type" value="Genomic_DNA"/>
</dbReference>
<proteinExistence type="predicted"/>
<dbReference type="AlphaFoldDB" id="A0AAD1CK40"/>
<feature type="compositionally biased region" description="Low complexity" evidence="1">
    <location>
        <begin position="37"/>
        <end position="48"/>
    </location>
</feature>